<feature type="compositionally biased region" description="Acidic residues" evidence="1">
    <location>
        <begin position="79"/>
        <end position="91"/>
    </location>
</feature>
<sequence length="290" mass="32938">MVAAATQIFQLPLQYSVSSGQRSYHGVCLPSPVVFRRSSGQRKSRRLGSLVAQQEKGDAVEIRVPVPLTLEQQEKEKEDRDDEDEVEEGEVDPQDLKYVNEIKRVLELLRRNRDMMFNEVKLTIMIEDPRELEKRRLLGIEEDDAPSREDLAEALELVNEGKIPKDRLTLQMLYEEMVRWPNLESKVHETSMLAAHNFVSKPFIVEVSKKQRTKSLYAKSTDTGIDPKEAAKRLNLEWDSAAAIEEADVDDDDTGVAKKAMGYGALYLVSSFPVIIGISVVLILFYNSLQ</sequence>
<accession>A0A3P5YMQ3</accession>
<reference evidence="3" key="1">
    <citation type="submission" date="2018-11" db="EMBL/GenBank/DDBJ databases">
        <authorList>
            <consortium name="Genoscope - CEA"/>
            <person name="William W."/>
        </authorList>
    </citation>
    <scope>NUCLEOTIDE SEQUENCE</scope>
</reference>
<dbReference type="GO" id="GO:0009535">
    <property type="term" value="C:chloroplast thylakoid membrane"/>
    <property type="evidence" value="ECO:0007669"/>
    <property type="project" value="InterPro"/>
</dbReference>
<evidence type="ECO:0000313" key="3">
    <source>
        <dbReference type="EMBL" id="VDC69036.1"/>
    </source>
</evidence>
<dbReference type="InterPro" id="IPR040340">
    <property type="entry name" value="CEST/Y3IP1"/>
</dbReference>
<dbReference type="GO" id="GO:0080183">
    <property type="term" value="P:response to photooxidative stress"/>
    <property type="evidence" value="ECO:0007669"/>
    <property type="project" value="InterPro"/>
</dbReference>
<gene>
    <name evidence="3" type="ORF">BRAA06T27576Z</name>
</gene>
<evidence type="ECO:0000256" key="1">
    <source>
        <dbReference type="SAM" id="MobiDB-lite"/>
    </source>
</evidence>
<keyword evidence="2" id="KW-0812">Transmembrane</keyword>
<dbReference type="AlphaFoldDB" id="A0A3P5YMQ3"/>
<evidence type="ECO:0000256" key="2">
    <source>
        <dbReference type="SAM" id="Phobius"/>
    </source>
</evidence>
<feature type="transmembrane region" description="Helical" evidence="2">
    <location>
        <begin position="265"/>
        <end position="286"/>
    </location>
</feature>
<dbReference type="PANTHER" id="PTHR33672">
    <property type="entry name" value="YCF3-INTERACTING PROTEIN 1, CHLOROPLASTIC"/>
    <property type="match status" value="1"/>
</dbReference>
<feature type="region of interest" description="Disordered" evidence="1">
    <location>
        <begin position="68"/>
        <end position="91"/>
    </location>
</feature>
<dbReference type="EMBL" id="LR031569">
    <property type="protein sequence ID" value="VDC69036.1"/>
    <property type="molecule type" value="Genomic_DNA"/>
</dbReference>
<keyword evidence="2" id="KW-1133">Transmembrane helix</keyword>
<organism evidence="3">
    <name type="scientific">Brassica campestris</name>
    <name type="common">Field mustard</name>
    <dbReference type="NCBI Taxonomy" id="3711"/>
    <lineage>
        <taxon>Eukaryota</taxon>
        <taxon>Viridiplantae</taxon>
        <taxon>Streptophyta</taxon>
        <taxon>Embryophyta</taxon>
        <taxon>Tracheophyta</taxon>
        <taxon>Spermatophyta</taxon>
        <taxon>Magnoliopsida</taxon>
        <taxon>eudicotyledons</taxon>
        <taxon>Gunneridae</taxon>
        <taxon>Pentapetalae</taxon>
        <taxon>rosids</taxon>
        <taxon>malvids</taxon>
        <taxon>Brassicales</taxon>
        <taxon>Brassicaceae</taxon>
        <taxon>Brassiceae</taxon>
        <taxon>Brassica</taxon>
    </lineage>
</organism>
<dbReference type="PANTHER" id="PTHR33672:SF3">
    <property type="entry name" value="YCF3-INTERACTING PROTEIN 1, CHLOROPLASTIC"/>
    <property type="match status" value="1"/>
</dbReference>
<protein>
    <recommendedName>
        <fullName evidence="4">Ycf3-interacting protein 1, chloroplastic</fullName>
    </recommendedName>
</protein>
<dbReference type="GO" id="GO:0048564">
    <property type="term" value="P:photosystem I assembly"/>
    <property type="evidence" value="ECO:0007669"/>
    <property type="project" value="InterPro"/>
</dbReference>
<proteinExistence type="predicted"/>
<name>A0A3P5YMQ3_BRACM</name>
<keyword evidence="2" id="KW-0472">Membrane</keyword>
<evidence type="ECO:0008006" key="4">
    <source>
        <dbReference type="Google" id="ProtNLM"/>
    </source>
</evidence>